<dbReference type="AlphaFoldDB" id="A0A2A4IY57"/>
<proteinExistence type="predicted"/>
<gene>
    <name evidence="1" type="ORF">B5V51_11052</name>
</gene>
<accession>A0A2A4IY57</accession>
<dbReference type="EMBL" id="NWSH01005455">
    <property type="protein sequence ID" value="PCG64204.1"/>
    <property type="molecule type" value="Genomic_DNA"/>
</dbReference>
<protein>
    <submittedName>
        <fullName evidence="1">Uncharacterized protein</fullName>
    </submittedName>
</protein>
<organism evidence="1">
    <name type="scientific">Heliothis virescens</name>
    <name type="common">Tobacco budworm moth</name>
    <dbReference type="NCBI Taxonomy" id="7102"/>
    <lineage>
        <taxon>Eukaryota</taxon>
        <taxon>Metazoa</taxon>
        <taxon>Ecdysozoa</taxon>
        <taxon>Arthropoda</taxon>
        <taxon>Hexapoda</taxon>
        <taxon>Insecta</taxon>
        <taxon>Pterygota</taxon>
        <taxon>Neoptera</taxon>
        <taxon>Endopterygota</taxon>
        <taxon>Lepidoptera</taxon>
        <taxon>Glossata</taxon>
        <taxon>Ditrysia</taxon>
        <taxon>Noctuoidea</taxon>
        <taxon>Noctuidae</taxon>
        <taxon>Heliothinae</taxon>
        <taxon>Heliothis</taxon>
    </lineage>
</organism>
<evidence type="ECO:0000313" key="1">
    <source>
        <dbReference type="EMBL" id="PCG64204.1"/>
    </source>
</evidence>
<comment type="caution">
    <text evidence="1">The sequence shown here is derived from an EMBL/GenBank/DDBJ whole genome shotgun (WGS) entry which is preliminary data.</text>
</comment>
<reference evidence="1" key="1">
    <citation type="submission" date="2017-09" db="EMBL/GenBank/DDBJ databases">
        <title>Contemporary evolution of a Lepidopteran species, Heliothis virescens, in response to modern agricultural practices.</title>
        <authorList>
            <person name="Fritz M.L."/>
            <person name="Deyonke A.M."/>
            <person name="Papanicolaou A."/>
            <person name="Micinski S."/>
            <person name="Westbrook J."/>
            <person name="Gould F."/>
        </authorList>
    </citation>
    <scope>NUCLEOTIDE SEQUENCE [LARGE SCALE GENOMIC DNA]</scope>
    <source>
        <strain evidence="1">HvINT-</strain>
        <tissue evidence="1">Whole body</tissue>
    </source>
</reference>
<sequence>MRCTPSKSSDSLSDRSAIEARQLLRELGCLDGHDNLTAARHYTLAKLPIGFLIAILTDHAIEAEATTCASSAVSTDTTNLTRSATILAKLPIEAEALLRELFSTDTKQPLATILSQVPK</sequence>
<name>A0A2A4IY57_HELVI</name>